<protein>
    <submittedName>
        <fullName evidence="2">Uncharacterized protein</fullName>
    </submittedName>
</protein>
<keyword evidence="3" id="KW-1185">Reference proteome</keyword>
<evidence type="ECO:0000313" key="2">
    <source>
        <dbReference type="EMBL" id="KAK7748108.1"/>
    </source>
</evidence>
<dbReference type="AlphaFoldDB" id="A0AAN9UIK2"/>
<sequence length="114" mass="12549">MVYSSSPKHNDNHLESTLINVTTMSALKNILHKTDDNSTNPERPNEHTREALGSEPNVTGTDRPAPKGGEFQTETHAQGHQEQQQQSGDQPKISRGHHHPRQPVGATGLPPNHK</sequence>
<gene>
    <name evidence="2" type="ORF">SLS53_001360</name>
</gene>
<proteinExistence type="predicted"/>
<evidence type="ECO:0000313" key="3">
    <source>
        <dbReference type="Proteomes" id="UP001320245"/>
    </source>
</evidence>
<name>A0AAN9UIK2_9PEZI</name>
<feature type="region of interest" description="Disordered" evidence="1">
    <location>
        <begin position="29"/>
        <end position="114"/>
    </location>
</feature>
<comment type="caution">
    <text evidence="2">The sequence shown here is derived from an EMBL/GenBank/DDBJ whole genome shotgun (WGS) entry which is preliminary data.</text>
</comment>
<reference evidence="2 3" key="1">
    <citation type="journal article" date="2023" name="PLoS ONE">
        <title>Cytospora paraplurivora sp. nov. isolated from orchards with fruit tree decline syndrome in Ontario, Canada.</title>
        <authorList>
            <person name="Ilyukhin E."/>
            <person name="Nguyen H.D.T."/>
            <person name="Castle A.J."/>
            <person name="Ellouze W."/>
        </authorList>
    </citation>
    <scope>NUCLEOTIDE SEQUENCE [LARGE SCALE GENOMIC DNA]</scope>
    <source>
        <strain evidence="2 3">FDS-564</strain>
    </source>
</reference>
<evidence type="ECO:0000256" key="1">
    <source>
        <dbReference type="SAM" id="MobiDB-lite"/>
    </source>
</evidence>
<accession>A0AAN9UIK2</accession>
<organism evidence="2 3">
    <name type="scientific">Cytospora paraplurivora</name>
    <dbReference type="NCBI Taxonomy" id="2898453"/>
    <lineage>
        <taxon>Eukaryota</taxon>
        <taxon>Fungi</taxon>
        <taxon>Dikarya</taxon>
        <taxon>Ascomycota</taxon>
        <taxon>Pezizomycotina</taxon>
        <taxon>Sordariomycetes</taxon>
        <taxon>Sordariomycetidae</taxon>
        <taxon>Diaporthales</taxon>
        <taxon>Cytosporaceae</taxon>
        <taxon>Cytospora</taxon>
    </lineage>
</organism>
<dbReference type="Proteomes" id="UP001320245">
    <property type="component" value="Unassembled WGS sequence"/>
</dbReference>
<dbReference type="EMBL" id="JAJSPL020000003">
    <property type="protein sequence ID" value="KAK7748108.1"/>
    <property type="molecule type" value="Genomic_DNA"/>
</dbReference>
<feature type="compositionally biased region" description="Basic and acidic residues" evidence="1">
    <location>
        <begin position="43"/>
        <end position="52"/>
    </location>
</feature>
<feature type="compositionally biased region" description="Low complexity" evidence="1">
    <location>
        <begin position="72"/>
        <end position="90"/>
    </location>
</feature>